<dbReference type="EMBL" id="CP117411">
    <property type="protein sequence ID" value="WCT73901.1"/>
    <property type="molecule type" value="Genomic_DNA"/>
</dbReference>
<sequence>MKIGSILVWVVLLGALAFVALKIQQAEMAPPPPDNSAMPQVSPAAQAAAEEQYQKANEFRKWAAEHPQQPEAGYATVPPSQQR</sequence>
<proteinExistence type="predicted"/>
<evidence type="ECO:0000313" key="2">
    <source>
        <dbReference type="EMBL" id="WCT73901.1"/>
    </source>
</evidence>
<protein>
    <submittedName>
        <fullName evidence="2">Uncharacterized protein</fullName>
    </submittedName>
</protein>
<evidence type="ECO:0000256" key="1">
    <source>
        <dbReference type="SAM" id="MobiDB-lite"/>
    </source>
</evidence>
<name>A0ABY7TMB9_9SPHN</name>
<feature type="region of interest" description="Disordered" evidence="1">
    <location>
        <begin position="28"/>
        <end position="83"/>
    </location>
</feature>
<gene>
    <name evidence="2" type="ORF">PQ455_01320</name>
</gene>
<reference evidence="2 3" key="1">
    <citation type="submission" date="2023-02" db="EMBL/GenBank/DDBJ databases">
        <title>Genome sequence of Sphingomonas naphthae.</title>
        <authorList>
            <person name="Kim S."/>
            <person name="Heo J."/>
            <person name="Kwon S.-W."/>
        </authorList>
    </citation>
    <scope>NUCLEOTIDE SEQUENCE [LARGE SCALE GENOMIC DNA]</scope>
    <source>
        <strain evidence="2 3">KACC 18716</strain>
    </source>
</reference>
<dbReference type="Proteomes" id="UP001220395">
    <property type="component" value="Chromosome"/>
</dbReference>
<feature type="compositionally biased region" description="Low complexity" evidence="1">
    <location>
        <begin position="44"/>
        <end position="56"/>
    </location>
</feature>
<accession>A0ABY7TMB9</accession>
<keyword evidence="3" id="KW-1185">Reference proteome</keyword>
<dbReference type="RefSeq" id="WP_273688518.1">
    <property type="nucleotide sequence ID" value="NZ_CP117411.1"/>
</dbReference>
<evidence type="ECO:0000313" key="3">
    <source>
        <dbReference type="Proteomes" id="UP001220395"/>
    </source>
</evidence>
<organism evidence="2 3">
    <name type="scientific">Sphingomonas naphthae</name>
    <dbReference type="NCBI Taxonomy" id="1813468"/>
    <lineage>
        <taxon>Bacteria</taxon>
        <taxon>Pseudomonadati</taxon>
        <taxon>Pseudomonadota</taxon>
        <taxon>Alphaproteobacteria</taxon>
        <taxon>Sphingomonadales</taxon>
        <taxon>Sphingomonadaceae</taxon>
        <taxon>Sphingomonas</taxon>
    </lineage>
</organism>